<dbReference type="Pfam" id="PF00497">
    <property type="entry name" value="SBP_bac_3"/>
    <property type="match status" value="1"/>
</dbReference>
<dbReference type="InterPro" id="IPR001638">
    <property type="entry name" value="Solute-binding_3/MltF_N"/>
</dbReference>
<evidence type="ECO:0000256" key="2">
    <source>
        <dbReference type="SAM" id="SignalP"/>
    </source>
</evidence>
<dbReference type="EMBL" id="WPHG01000001">
    <property type="protein sequence ID" value="MVA96254.1"/>
    <property type="molecule type" value="Genomic_DNA"/>
</dbReference>
<accession>A0A844QC90</accession>
<dbReference type="SUPFAM" id="SSF53850">
    <property type="entry name" value="Periplasmic binding protein-like II"/>
    <property type="match status" value="1"/>
</dbReference>
<sequence length="260" mass="28036">MRQTFSLVTATAAALLYATAAFAADDKIQKIVDNGTLRVCHAEAAPWGVKDPASGEWVGSDIRAAAHLAETMGVGIEHVDATWATLIPSLEADKCDIAMAPIFRSAERAMRVLFTEPTGYETMGVAVRGDSGIASYADLDQADKTVAVISGSADEAFASRFFKNAKIQALVTDKISTLGIEAASRRVDAFLTDTSTLRSVVGANEAMNLTIIEPDNPLNPQGYSYALPMGEYGFQQLVNIWQINTDQQGLKQKWHDEFAQ</sequence>
<dbReference type="Gene3D" id="3.40.190.10">
    <property type="entry name" value="Periplasmic binding protein-like II"/>
    <property type="match status" value="2"/>
</dbReference>
<feature type="domain" description="Solute-binding protein family 3/N-terminal" evidence="3">
    <location>
        <begin position="36"/>
        <end position="258"/>
    </location>
</feature>
<reference evidence="4 5" key="1">
    <citation type="submission" date="2019-12" db="EMBL/GenBank/DDBJ databases">
        <title>Nitratireductor arenosus sp. nov., Isolated from sea sand, Jeju island, South Korea.</title>
        <authorList>
            <person name="Kim W."/>
        </authorList>
    </citation>
    <scope>NUCLEOTIDE SEQUENCE [LARGE SCALE GENOMIC DNA]</scope>
    <source>
        <strain evidence="4 5">CAU 1489</strain>
    </source>
</reference>
<comment type="caution">
    <text evidence="4">The sequence shown here is derived from an EMBL/GenBank/DDBJ whole genome shotgun (WGS) entry which is preliminary data.</text>
</comment>
<evidence type="ECO:0000259" key="3">
    <source>
        <dbReference type="SMART" id="SM00062"/>
    </source>
</evidence>
<evidence type="ECO:0000313" key="5">
    <source>
        <dbReference type="Proteomes" id="UP000463224"/>
    </source>
</evidence>
<keyword evidence="5" id="KW-1185">Reference proteome</keyword>
<name>A0A844QC90_9HYPH</name>
<dbReference type="PANTHER" id="PTHR35936:SF17">
    <property type="entry name" value="ARGININE-BINDING EXTRACELLULAR PROTEIN ARTP"/>
    <property type="match status" value="1"/>
</dbReference>
<dbReference type="AlphaFoldDB" id="A0A844QC90"/>
<dbReference type="Proteomes" id="UP000463224">
    <property type="component" value="Unassembled WGS sequence"/>
</dbReference>
<evidence type="ECO:0000313" key="4">
    <source>
        <dbReference type="EMBL" id="MVA96254.1"/>
    </source>
</evidence>
<evidence type="ECO:0000256" key="1">
    <source>
        <dbReference type="ARBA" id="ARBA00022729"/>
    </source>
</evidence>
<organism evidence="4 5">
    <name type="scientific">Nitratireductor arenosus</name>
    <dbReference type="NCBI Taxonomy" id="2682096"/>
    <lineage>
        <taxon>Bacteria</taxon>
        <taxon>Pseudomonadati</taxon>
        <taxon>Pseudomonadota</taxon>
        <taxon>Alphaproteobacteria</taxon>
        <taxon>Hyphomicrobiales</taxon>
        <taxon>Phyllobacteriaceae</taxon>
        <taxon>Nitratireductor</taxon>
    </lineage>
</organism>
<dbReference type="CDD" id="cd13530">
    <property type="entry name" value="PBP2_peptides_like"/>
    <property type="match status" value="1"/>
</dbReference>
<proteinExistence type="predicted"/>
<keyword evidence="1 2" id="KW-0732">Signal</keyword>
<dbReference type="PANTHER" id="PTHR35936">
    <property type="entry name" value="MEMBRANE-BOUND LYTIC MUREIN TRANSGLYCOSYLASE F"/>
    <property type="match status" value="1"/>
</dbReference>
<protein>
    <submittedName>
        <fullName evidence="4">Transporter substrate-binding domain-containing protein</fullName>
    </submittedName>
</protein>
<feature type="signal peptide" evidence="2">
    <location>
        <begin position="1"/>
        <end position="23"/>
    </location>
</feature>
<dbReference type="RefSeq" id="WP_156711216.1">
    <property type="nucleotide sequence ID" value="NZ_WPHG01000001.1"/>
</dbReference>
<feature type="chain" id="PRO_5033029071" evidence="2">
    <location>
        <begin position="24"/>
        <end position="260"/>
    </location>
</feature>
<dbReference type="SMART" id="SM00062">
    <property type="entry name" value="PBPb"/>
    <property type="match status" value="1"/>
</dbReference>
<gene>
    <name evidence="4" type="ORF">GN330_03185</name>
</gene>